<dbReference type="PANTHER" id="PTHR10672">
    <property type="entry name" value="ADDUCIN"/>
    <property type="match status" value="1"/>
</dbReference>
<evidence type="ECO:0000259" key="1">
    <source>
        <dbReference type="SMART" id="SM01007"/>
    </source>
</evidence>
<dbReference type="Gene3D" id="3.40.225.10">
    <property type="entry name" value="Class II aldolase/adducin N-terminal domain"/>
    <property type="match status" value="1"/>
</dbReference>
<dbReference type="NCBIfam" id="NF004855">
    <property type="entry name" value="PRK06208.1"/>
    <property type="match status" value="1"/>
</dbReference>
<dbReference type="GO" id="GO:0005856">
    <property type="term" value="C:cytoskeleton"/>
    <property type="evidence" value="ECO:0007669"/>
    <property type="project" value="TreeGrafter"/>
</dbReference>
<comment type="caution">
    <text evidence="2">The sequence shown here is derived from an EMBL/GenBank/DDBJ whole genome shotgun (WGS) entry which is preliminary data.</text>
</comment>
<dbReference type="GO" id="GO:0051015">
    <property type="term" value="F:actin filament binding"/>
    <property type="evidence" value="ECO:0007669"/>
    <property type="project" value="TreeGrafter"/>
</dbReference>
<dbReference type="Pfam" id="PF00596">
    <property type="entry name" value="Aldolase_II"/>
    <property type="match status" value="1"/>
</dbReference>
<dbReference type="AlphaFoldDB" id="A0AAN8I5S5"/>
<dbReference type="InterPro" id="IPR051017">
    <property type="entry name" value="Aldolase-II_Adducin_sf"/>
</dbReference>
<protein>
    <recommendedName>
        <fullName evidence="1">Class II aldolase/adducin N-terminal domain-containing protein</fullName>
    </recommendedName>
</protein>
<dbReference type="FunFam" id="3.40.225.10:FF:000009">
    <property type="entry name" value="Class II aldolase/adducin N-terminal"/>
    <property type="match status" value="1"/>
</dbReference>
<name>A0AAN8I5S5_9EURO</name>
<dbReference type="EMBL" id="JAKLMC020000011">
    <property type="protein sequence ID" value="KAK5953434.1"/>
    <property type="molecule type" value="Genomic_DNA"/>
</dbReference>
<dbReference type="SMART" id="SM01007">
    <property type="entry name" value="Aldolase_II"/>
    <property type="match status" value="1"/>
</dbReference>
<gene>
    <name evidence="2" type="ORF">OHC33_005378</name>
</gene>
<feature type="domain" description="Class II aldolase/adducin N-terminal" evidence="1">
    <location>
        <begin position="81"/>
        <end position="263"/>
    </location>
</feature>
<dbReference type="Proteomes" id="UP001316803">
    <property type="component" value="Unassembled WGS sequence"/>
</dbReference>
<accession>A0AAN8I5S5</accession>
<dbReference type="PANTHER" id="PTHR10672:SF39">
    <property type="entry name" value="CLASS II ALDOLASE_ADDUCIN N-TERMINAL DOMAIN-CONTAINING PROTEIN"/>
    <property type="match status" value="1"/>
</dbReference>
<dbReference type="InterPro" id="IPR036409">
    <property type="entry name" value="Aldolase_II/adducin_N_sf"/>
</dbReference>
<keyword evidence="3" id="KW-1185">Reference proteome</keyword>
<sequence length="326" mass="35780">MSLPLKRAFLSATTRQALQPKCVPRSTRPLATVAPAHDLSDIGFRFGTYPVVGGDQAKPVHKIRVPKFESLEAERAHRKLHQAAALRWLGYNGYNNEGAGGHVTVRDPIHPDHFWINPHGKSFSQMRPEDLCYVNEEGVVVEGGNMHSINPAGYVIHSAIHQARPDVIAAVHCHSVPSKAWSSLGVKLDPINQDACRFHNDHSICFQHGGIAFKKDEGTAIAEALGDNKAVILANHGHLTVGKTVDAATFLFGAFDRCIQAQMLADTAAAARGIKTIKVSEEAADYSRKNYTDEMTYIMFQSAFEDVVRASNGELSYHVRGELPRE</sequence>
<reference evidence="2 3" key="1">
    <citation type="submission" date="2022-12" db="EMBL/GenBank/DDBJ databases">
        <title>Genomic features and morphological characterization of a novel Knufia sp. strain isolated from spacecraft assembly facility.</title>
        <authorList>
            <person name="Teixeira M."/>
            <person name="Chander A.M."/>
            <person name="Stajich J.E."/>
            <person name="Venkateswaran K."/>
        </authorList>
    </citation>
    <scope>NUCLEOTIDE SEQUENCE [LARGE SCALE GENOMIC DNA]</scope>
    <source>
        <strain evidence="2 3">FJI-L2-BK-P2</strain>
    </source>
</reference>
<dbReference type="SUPFAM" id="SSF53639">
    <property type="entry name" value="AraD/HMP-PK domain-like"/>
    <property type="match status" value="1"/>
</dbReference>
<evidence type="ECO:0000313" key="3">
    <source>
        <dbReference type="Proteomes" id="UP001316803"/>
    </source>
</evidence>
<organism evidence="2 3">
    <name type="scientific">Knufia fluminis</name>
    <dbReference type="NCBI Taxonomy" id="191047"/>
    <lineage>
        <taxon>Eukaryota</taxon>
        <taxon>Fungi</taxon>
        <taxon>Dikarya</taxon>
        <taxon>Ascomycota</taxon>
        <taxon>Pezizomycotina</taxon>
        <taxon>Eurotiomycetes</taxon>
        <taxon>Chaetothyriomycetidae</taxon>
        <taxon>Chaetothyriales</taxon>
        <taxon>Trichomeriaceae</taxon>
        <taxon>Knufia</taxon>
    </lineage>
</organism>
<proteinExistence type="predicted"/>
<dbReference type="InterPro" id="IPR001303">
    <property type="entry name" value="Aldolase_II/adducin_N"/>
</dbReference>
<evidence type="ECO:0000313" key="2">
    <source>
        <dbReference type="EMBL" id="KAK5953434.1"/>
    </source>
</evidence>